<evidence type="ECO:0000313" key="2">
    <source>
        <dbReference type="Proteomes" id="UP000431533"/>
    </source>
</evidence>
<gene>
    <name evidence="1" type="ORF">LHYA1_G000862</name>
</gene>
<dbReference type="GeneID" id="41981060"/>
<dbReference type="AlphaFoldDB" id="A0A8H8R8T4"/>
<proteinExistence type="predicted"/>
<comment type="caution">
    <text evidence="1">The sequence shown here is derived from an EMBL/GenBank/DDBJ whole genome shotgun (WGS) entry which is preliminary data.</text>
</comment>
<evidence type="ECO:0008006" key="3">
    <source>
        <dbReference type="Google" id="ProtNLM"/>
    </source>
</evidence>
<accession>A0A8H8R8T4</accession>
<organism evidence="1 2">
    <name type="scientific">Lachnellula hyalina</name>
    <dbReference type="NCBI Taxonomy" id="1316788"/>
    <lineage>
        <taxon>Eukaryota</taxon>
        <taxon>Fungi</taxon>
        <taxon>Dikarya</taxon>
        <taxon>Ascomycota</taxon>
        <taxon>Pezizomycotina</taxon>
        <taxon>Leotiomycetes</taxon>
        <taxon>Helotiales</taxon>
        <taxon>Lachnaceae</taxon>
        <taxon>Lachnellula</taxon>
    </lineage>
</organism>
<dbReference type="EMBL" id="QGMH01000015">
    <property type="protein sequence ID" value="TVY29686.1"/>
    <property type="molecule type" value="Genomic_DNA"/>
</dbReference>
<sequence length="66" mass="7025">MPPKVQRIPIQAATSSRRSAPKGYFASTYNTLTAPENASVVRSVAVFGAAVALFASSWSEFLLPPL</sequence>
<dbReference type="RefSeq" id="XP_031008473.1">
    <property type="nucleotide sequence ID" value="XM_031145851.1"/>
</dbReference>
<evidence type="ECO:0000313" key="1">
    <source>
        <dbReference type="EMBL" id="TVY29686.1"/>
    </source>
</evidence>
<dbReference type="OrthoDB" id="5403997at2759"/>
<reference evidence="1 2" key="1">
    <citation type="submission" date="2018-05" db="EMBL/GenBank/DDBJ databases">
        <title>Genome sequencing and assembly of the regulated plant pathogen Lachnellula willkommii and related sister species for the development of diagnostic species identification markers.</title>
        <authorList>
            <person name="Giroux E."/>
            <person name="Bilodeau G."/>
        </authorList>
    </citation>
    <scope>NUCLEOTIDE SEQUENCE [LARGE SCALE GENOMIC DNA]</scope>
    <source>
        <strain evidence="1 2">CBS 185.66</strain>
    </source>
</reference>
<dbReference type="Proteomes" id="UP000431533">
    <property type="component" value="Unassembled WGS sequence"/>
</dbReference>
<protein>
    <recommendedName>
        <fullName evidence="3">TOM core complex subunit Tom6</fullName>
    </recommendedName>
</protein>
<keyword evidence="2" id="KW-1185">Reference proteome</keyword>
<name>A0A8H8R8T4_9HELO</name>